<name>A0ACC4ANM0_POPAL</name>
<organism evidence="1 2">
    <name type="scientific">Populus alba</name>
    <name type="common">White poplar</name>
    <dbReference type="NCBI Taxonomy" id="43335"/>
    <lineage>
        <taxon>Eukaryota</taxon>
        <taxon>Viridiplantae</taxon>
        <taxon>Streptophyta</taxon>
        <taxon>Embryophyta</taxon>
        <taxon>Tracheophyta</taxon>
        <taxon>Spermatophyta</taxon>
        <taxon>Magnoliopsida</taxon>
        <taxon>eudicotyledons</taxon>
        <taxon>Gunneridae</taxon>
        <taxon>Pentapetalae</taxon>
        <taxon>rosids</taxon>
        <taxon>fabids</taxon>
        <taxon>Malpighiales</taxon>
        <taxon>Salicaceae</taxon>
        <taxon>Saliceae</taxon>
        <taxon>Populus</taxon>
    </lineage>
</organism>
<comment type="caution">
    <text evidence="1">The sequence shown here is derived from an EMBL/GenBank/DDBJ whole genome shotgun (WGS) entry which is preliminary data.</text>
</comment>
<accession>A0ACC4ANM0</accession>
<protein>
    <submittedName>
        <fullName evidence="1">Uncharacterized protein</fullName>
    </submittedName>
</protein>
<reference evidence="1 2" key="1">
    <citation type="journal article" date="2024" name="Plant Biotechnol. J.">
        <title>Genome and CRISPR/Cas9 system of a widespread forest tree (Populus alba) in the world.</title>
        <authorList>
            <person name="Liu Y.J."/>
            <person name="Jiang P.F."/>
            <person name="Han X.M."/>
            <person name="Li X.Y."/>
            <person name="Wang H.M."/>
            <person name="Wang Y.J."/>
            <person name="Wang X.X."/>
            <person name="Zeng Q.Y."/>
        </authorList>
    </citation>
    <scope>NUCLEOTIDE SEQUENCE [LARGE SCALE GENOMIC DNA]</scope>
    <source>
        <strain evidence="2">cv. PAL-ZL1</strain>
    </source>
</reference>
<gene>
    <name evidence="1" type="ORF">D5086_030460</name>
</gene>
<keyword evidence="2" id="KW-1185">Reference proteome</keyword>
<evidence type="ECO:0000313" key="2">
    <source>
        <dbReference type="Proteomes" id="UP000309997"/>
    </source>
</evidence>
<proteinExistence type="predicted"/>
<dbReference type="Proteomes" id="UP000309997">
    <property type="component" value="Unassembled WGS sequence"/>
</dbReference>
<evidence type="ECO:0000313" key="1">
    <source>
        <dbReference type="EMBL" id="KAL3567809.1"/>
    </source>
</evidence>
<dbReference type="EMBL" id="RCHU02000017">
    <property type="protein sequence ID" value="KAL3567809.1"/>
    <property type="molecule type" value="Genomic_DNA"/>
</dbReference>
<sequence length="365" mass="42373">MRRKAMKGSVIANHLANNAVEDYEPLDFDFPDEDVLLIEEEEGKTDRWIIFFDGVVNMYGNGAGAIIISLEKKQYPGSIKLHFECTNNTAEYEACILGLKSALELKIKKIDVYGDSILIIYQVKREWKIKEEIFRSYQEYLSTLSEEFKEIKFTHLGREGNHFADTFATLAAMAIIDLGRKVHLVHIDIRNNPAHCCSIEEEIDGKPWYYDIKKFVQNQEYLARASKMDKKTLRRLAWDFYLDGEIMYKRSFDGTLLRCLNETDARNALREVHERICSTHDNDHIVERKIQRAGYFLMMLEKDCIDYVKKCHECQVHSDKVNAPPTPLFNLASPWPFAMWGIDVIGPVNPKASNEHRFILVAIDY</sequence>